<keyword evidence="3" id="KW-1185">Reference proteome</keyword>
<evidence type="ECO:0000313" key="3">
    <source>
        <dbReference type="Proteomes" id="UP000030669"/>
    </source>
</evidence>
<dbReference type="KEGG" id="gtr:GLOTRDRAFT_33026"/>
<dbReference type="RefSeq" id="XP_007861671.1">
    <property type="nucleotide sequence ID" value="XM_007863480.1"/>
</dbReference>
<proteinExistence type="predicted"/>
<dbReference type="AlphaFoldDB" id="S7QIC9"/>
<feature type="non-terminal residue" evidence="2">
    <location>
        <position position="1"/>
    </location>
</feature>
<accession>S7QIC9</accession>
<dbReference type="EMBL" id="KB469297">
    <property type="protein sequence ID" value="EPQ58967.1"/>
    <property type="molecule type" value="Genomic_DNA"/>
</dbReference>
<dbReference type="HOGENOM" id="CLU_067630_0_0_1"/>
<gene>
    <name evidence="2" type="ORF">GLOTRDRAFT_33026</name>
</gene>
<feature type="region of interest" description="Disordered" evidence="1">
    <location>
        <begin position="1"/>
        <end position="24"/>
    </location>
</feature>
<dbReference type="Proteomes" id="UP000030669">
    <property type="component" value="Unassembled WGS sequence"/>
</dbReference>
<dbReference type="eggNOG" id="ENOG502SPRB">
    <property type="taxonomic scope" value="Eukaryota"/>
</dbReference>
<feature type="compositionally biased region" description="Polar residues" evidence="1">
    <location>
        <begin position="1"/>
        <end position="16"/>
    </location>
</feature>
<organism evidence="2 3">
    <name type="scientific">Gloeophyllum trabeum (strain ATCC 11539 / FP-39264 / Madison 617)</name>
    <name type="common">Brown rot fungus</name>
    <dbReference type="NCBI Taxonomy" id="670483"/>
    <lineage>
        <taxon>Eukaryota</taxon>
        <taxon>Fungi</taxon>
        <taxon>Dikarya</taxon>
        <taxon>Basidiomycota</taxon>
        <taxon>Agaricomycotina</taxon>
        <taxon>Agaricomycetes</taxon>
        <taxon>Gloeophyllales</taxon>
        <taxon>Gloeophyllaceae</taxon>
        <taxon>Gloeophyllum</taxon>
    </lineage>
</organism>
<name>S7QIC9_GLOTA</name>
<sequence>TMENTNSVAFPSTGRSRSAAPSEAKSTLTAATGDLSIVSGRATALEVCDLVYGDGDGRHSTLDAIERYYESNAGAYENPLLTATSRSVLCDIYSLTNRLSRLDVPRPIVVLYTLFGKQHLLEGDAASDSLFQALRVWTEVGEITESESFDGHRQCIIEHTFNILILPGLHTDRLAASTVGRFTHPSTPTSFSLALPLTHENSSHPATYAHPSDPALSVPLLNFLLPSPLHLQLHVLTRLRFNESGLITHHRDFWDVKDLLSLLPGGALAQWVGARVVGGALSSISRVLGVSPAEGTERARSRASAGDIELGRGGHVEPGLTPAASYARHALRYLRSSVSSYSLRASGGGVGHPV</sequence>
<dbReference type="GeneID" id="19305467"/>
<dbReference type="OMA" id="LSMWNEV"/>
<evidence type="ECO:0000256" key="1">
    <source>
        <dbReference type="SAM" id="MobiDB-lite"/>
    </source>
</evidence>
<reference evidence="2 3" key="1">
    <citation type="journal article" date="2012" name="Science">
        <title>The Paleozoic origin of enzymatic lignin decomposition reconstructed from 31 fungal genomes.</title>
        <authorList>
            <person name="Floudas D."/>
            <person name="Binder M."/>
            <person name="Riley R."/>
            <person name="Barry K."/>
            <person name="Blanchette R.A."/>
            <person name="Henrissat B."/>
            <person name="Martinez A.T."/>
            <person name="Otillar R."/>
            <person name="Spatafora J.W."/>
            <person name="Yadav J.S."/>
            <person name="Aerts A."/>
            <person name="Benoit I."/>
            <person name="Boyd A."/>
            <person name="Carlson A."/>
            <person name="Copeland A."/>
            <person name="Coutinho P.M."/>
            <person name="de Vries R.P."/>
            <person name="Ferreira P."/>
            <person name="Findley K."/>
            <person name="Foster B."/>
            <person name="Gaskell J."/>
            <person name="Glotzer D."/>
            <person name="Gorecki P."/>
            <person name="Heitman J."/>
            <person name="Hesse C."/>
            <person name="Hori C."/>
            <person name="Igarashi K."/>
            <person name="Jurgens J.A."/>
            <person name="Kallen N."/>
            <person name="Kersten P."/>
            <person name="Kohler A."/>
            <person name="Kuees U."/>
            <person name="Kumar T.K.A."/>
            <person name="Kuo A."/>
            <person name="LaButti K."/>
            <person name="Larrondo L.F."/>
            <person name="Lindquist E."/>
            <person name="Ling A."/>
            <person name="Lombard V."/>
            <person name="Lucas S."/>
            <person name="Lundell T."/>
            <person name="Martin R."/>
            <person name="McLaughlin D.J."/>
            <person name="Morgenstern I."/>
            <person name="Morin E."/>
            <person name="Murat C."/>
            <person name="Nagy L.G."/>
            <person name="Nolan M."/>
            <person name="Ohm R.A."/>
            <person name="Patyshakuliyeva A."/>
            <person name="Rokas A."/>
            <person name="Ruiz-Duenas F.J."/>
            <person name="Sabat G."/>
            <person name="Salamov A."/>
            <person name="Samejima M."/>
            <person name="Schmutz J."/>
            <person name="Slot J.C."/>
            <person name="St John F."/>
            <person name="Stenlid J."/>
            <person name="Sun H."/>
            <person name="Sun S."/>
            <person name="Syed K."/>
            <person name="Tsang A."/>
            <person name="Wiebenga A."/>
            <person name="Young D."/>
            <person name="Pisabarro A."/>
            <person name="Eastwood D.C."/>
            <person name="Martin F."/>
            <person name="Cullen D."/>
            <person name="Grigoriev I.V."/>
            <person name="Hibbett D.S."/>
        </authorList>
    </citation>
    <scope>NUCLEOTIDE SEQUENCE [LARGE SCALE GENOMIC DNA]</scope>
    <source>
        <strain evidence="2 3">ATCC 11539</strain>
    </source>
</reference>
<evidence type="ECO:0000313" key="2">
    <source>
        <dbReference type="EMBL" id="EPQ58967.1"/>
    </source>
</evidence>
<dbReference type="OrthoDB" id="9995831at2759"/>
<protein>
    <submittedName>
        <fullName evidence="2">Uncharacterized protein</fullName>
    </submittedName>
</protein>
<dbReference type="STRING" id="670483.S7QIC9"/>